<reference evidence="2" key="1">
    <citation type="submission" date="2023-01" db="EMBL/GenBank/DDBJ databases">
        <title>Genome assembly of the deep-sea coral Lophelia pertusa.</title>
        <authorList>
            <person name="Herrera S."/>
            <person name="Cordes E."/>
        </authorList>
    </citation>
    <scope>NUCLEOTIDE SEQUENCE</scope>
    <source>
        <strain evidence="2">USNM1676648</strain>
        <tissue evidence="2">Polyp</tissue>
    </source>
</reference>
<gene>
    <name evidence="2" type="ORF">OS493_023546</name>
</gene>
<evidence type="ECO:0000313" key="3">
    <source>
        <dbReference type="Proteomes" id="UP001163046"/>
    </source>
</evidence>
<proteinExistence type="predicted"/>
<protein>
    <submittedName>
        <fullName evidence="2">Uncharacterized protein</fullName>
    </submittedName>
</protein>
<evidence type="ECO:0000256" key="1">
    <source>
        <dbReference type="SAM" id="Phobius"/>
    </source>
</evidence>
<keyword evidence="1" id="KW-0472">Membrane</keyword>
<keyword evidence="3" id="KW-1185">Reference proteome</keyword>
<accession>A0A9X0CYM1</accession>
<dbReference type="AlphaFoldDB" id="A0A9X0CYM1"/>
<evidence type="ECO:0000313" key="2">
    <source>
        <dbReference type="EMBL" id="KAJ7378299.1"/>
    </source>
</evidence>
<dbReference type="GO" id="GO:0005886">
    <property type="term" value="C:plasma membrane"/>
    <property type="evidence" value="ECO:0007669"/>
    <property type="project" value="TreeGrafter"/>
</dbReference>
<dbReference type="OrthoDB" id="5951577at2759"/>
<dbReference type="Proteomes" id="UP001163046">
    <property type="component" value="Unassembled WGS sequence"/>
</dbReference>
<sequence>MAHRSSCSLIVNHTFRNYGKYCVNVGVMNDVSDTNTSLMVQIPGHLPVPKHSTGEITARVLIPILVVCILLIFVAVIALRKWVYSRREKTEKADFDFRDEDATSLSSVDLYGKHSCFPRSGIWGSCTKQEYVPLRIQAADYKMYTL</sequence>
<dbReference type="InterPro" id="IPR045219">
    <property type="entry name" value="PKAT"/>
</dbReference>
<dbReference type="PANTHER" id="PTHR11861:SF8">
    <property type="entry name" value="PKD DOMAIN-CONTAINING PROTEIN"/>
    <property type="match status" value="1"/>
</dbReference>
<organism evidence="2 3">
    <name type="scientific">Desmophyllum pertusum</name>
    <dbReference type="NCBI Taxonomy" id="174260"/>
    <lineage>
        <taxon>Eukaryota</taxon>
        <taxon>Metazoa</taxon>
        <taxon>Cnidaria</taxon>
        <taxon>Anthozoa</taxon>
        <taxon>Hexacorallia</taxon>
        <taxon>Scleractinia</taxon>
        <taxon>Caryophylliina</taxon>
        <taxon>Caryophylliidae</taxon>
        <taxon>Desmophyllum</taxon>
    </lineage>
</organism>
<comment type="caution">
    <text evidence="2">The sequence shown here is derived from an EMBL/GenBank/DDBJ whole genome shotgun (WGS) entry which is preliminary data.</text>
</comment>
<keyword evidence="1" id="KW-0812">Transmembrane</keyword>
<dbReference type="PANTHER" id="PTHR11861">
    <property type="entry name" value="MELANOCYTE PROTEIN PMEL 17-RELATED"/>
    <property type="match status" value="1"/>
</dbReference>
<dbReference type="EMBL" id="MU826367">
    <property type="protein sequence ID" value="KAJ7378299.1"/>
    <property type="molecule type" value="Genomic_DNA"/>
</dbReference>
<name>A0A9X0CYM1_9CNID</name>
<keyword evidence="1" id="KW-1133">Transmembrane helix</keyword>
<feature type="transmembrane region" description="Helical" evidence="1">
    <location>
        <begin position="56"/>
        <end position="79"/>
    </location>
</feature>